<dbReference type="PANTHER" id="PTHR30193:SF37">
    <property type="entry name" value="INNER MEMBRANE ABC TRANSPORTER PERMEASE PROTEIN YCJO"/>
    <property type="match status" value="1"/>
</dbReference>
<gene>
    <name evidence="9" type="ORF">AAIA72_09550</name>
</gene>
<evidence type="ECO:0000256" key="7">
    <source>
        <dbReference type="RuleBase" id="RU363032"/>
    </source>
</evidence>
<evidence type="ECO:0000256" key="3">
    <source>
        <dbReference type="ARBA" id="ARBA00022475"/>
    </source>
</evidence>
<name>A0AB39USN2_9GAMM</name>
<dbReference type="PANTHER" id="PTHR30193">
    <property type="entry name" value="ABC TRANSPORTER PERMEASE PROTEIN"/>
    <property type="match status" value="1"/>
</dbReference>
<protein>
    <submittedName>
        <fullName evidence="9">Sugar ABC transporter permease</fullName>
    </submittedName>
</protein>
<dbReference type="GO" id="GO:0055085">
    <property type="term" value="P:transmembrane transport"/>
    <property type="evidence" value="ECO:0007669"/>
    <property type="project" value="InterPro"/>
</dbReference>
<evidence type="ECO:0000256" key="5">
    <source>
        <dbReference type="ARBA" id="ARBA00022989"/>
    </source>
</evidence>
<evidence type="ECO:0000256" key="6">
    <source>
        <dbReference type="ARBA" id="ARBA00023136"/>
    </source>
</evidence>
<evidence type="ECO:0000256" key="1">
    <source>
        <dbReference type="ARBA" id="ARBA00004651"/>
    </source>
</evidence>
<keyword evidence="6 7" id="KW-0472">Membrane</keyword>
<feature type="transmembrane region" description="Helical" evidence="7">
    <location>
        <begin position="198"/>
        <end position="221"/>
    </location>
</feature>
<dbReference type="InterPro" id="IPR051393">
    <property type="entry name" value="ABC_transporter_permease"/>
</dbReference>
<feature type="transmembrane region" description="Helical" evidence="7">
    <location>
        <begin position="241"/>
        <end position="264"/>
    </location>
</feature>
<feature type="transmembrane region" description="Helical" evidence="7">
    <location>
        <begin position="276"/>
        <end position="296"/>
    </location>
</feature>
<keyword evidence="4 7" id="KW-0812">Transmembrane</keyword>
<accession>A0AB39USN2</accession>
<feature type="transmembrane region" description="Helical" evidence="7">
    <location>
        <begin position="133"/>
        <end position="152"/>
    </location>
</feature>
<feature type="transmembrane region" description="Helical" evidence="7">
    <location>
        <begin position="97"/>
        <end position="121"/>
    </location>
</feature>
<dbReference type="Gene3D" id="1.10.3720.10">
    <property type="entry name" value="MetI-like"/>
    <property type="match status" value="1"/>
</dbReference>
<dbReference type="KEGG" id="tcd:AAIA72_09550"/>
<feature type="transmembrane region" description="Helical" evidence="7">
    <location>
        <begin position="34"/>
        <end position="60"/>
    </location>
</feature>
<dbReference type="CDD" id="cd06261">
    <property type="entry name" value="TM_PBP2"/>
    <property type="match status" value="1"/>
</dbReference>
<dbReference type="SUPFAM" id="SSF161098">
    <property type="entry name" value="MetI-like"/>
    <property type="match status" value="1"/>
</dbReference>
<organism evidence="9">
    <name type="scientific">Thermohahella caldifontis</name>
    <dbReference type="NCBI Taxonomy" id="3142973"/>
    <lineage>
        <taxon>Bacteria</taxon>
        <taxon>Pseudomonadati</taxon>
        <taxon>Pseudomonadota</taxon>
        <taxon>Gammaproteobacteria</taxon>
        <taxon>Oceanospirillales</taxon>
        <taxon>Hahellaceae</taxon>
        <taxon>Thermohahella</taxon>
    </lineage>
</organism>
<dbReference type="InterPro" id="IPR000515">
    <property type="entry name" value="MetI-like"/>
</dbReference>
<comment type="subcellular location">
    <subcellularLocation>
        <location evidence="1 7">Cell membrane</location>
        <topology evidence="1 7">Multi-pass membrane protein</topology>
    </subcellularLocation>
</comment>
<dbReference type="Pfam" id="PF00528">
    <property type="entry name" value="BPD_transp_1"/>
    <property type="match status" value="1"/>
</dbReference>
<keyword evidence="3" id="KW-1003">Cell membrane</keyword>
<evidence type="ECO:0000256" key="4">
    <source>
        <dbReference type="ARBA" id="ARBA00022692"/>
    </source>
</evidence>
<keyword evidence="2 7" id="KW-0813">Transport</keyword>
<keyword evidence="5 7" id="KW-1133">Transmembrane helix</keyword>
<evidence type="ECO:0000259" key="8">
    <source>
        <dbReference type="PROSITE" id="PS50928"/>
    </source>
</evidence>
<dbReference type="InterPro" id="IPR035906">
    <property type="entry name" value="MetI-like_sf"/>
</dbReference>
<evidence type="ECO:0000256" key="2">
    <source>
        <dbReference type="ARBA" id="ARBA00022448"/>
    </source>
</evidence>
<dbReference type="GO" id="GO:0005886">
    <property type="term" value="C:plasma membrane"/>
    <property type="evidence" value="ECO:0007669"/>
    <property type="project" value="UniProtKB-SubCell"/>
</dbReference>
<sequence>MTATLESLDKTSAGPRPLGRIWRLFNPPRGSAPYLFLMPYILLFLMFGVFPLLFSVYLSFHVWNPIKGLDSMEYTGLENYALALGDPVLWKSLYNTVWLAIVSGAAQHLVAIPVACILVGLGERLRQWLTSAYFVPYVTSTVAVSLVFFNMYSPNTGIINKTLMALSDSDLFGWAFAWVKEVMPLRWLEDAFLVKPAVAFVVFWKYTGFNIVLYCTGLMAIPRDLYEAARVDGASTFRRFWHISLPLLRPFIFFAVTLTIIGNLQLFEEPFILTRGTGGVSHSAMTISMYLFQIGWEYLDMGVASAIAWMLFILIGILTGIHFKLFGRSGLGEH</sequence>
<feature type="transmembrane region" description="Helical" evidence="7">
    <location>
        <begin position="302"/>
        <end position="321"/>
    </location>
</feature>
<evidence type="ECO:0000313" key="9">
    <source>
        <dbReference type="EMBL" id="XDT71054.1"/>
    </source>
</evidence>
<feature type="domain" description="ABC transmembrane type-1" evidence="8">
    <location>
        <begin position="93"/>
        <end position="322"/>
    </location>
</feature>
<dbReference type="EMBL" id="CP154858">
    <property type="protein sequence ID" value="XDT71054.1"/>
    <property type="molecule type" value="Genomic_DNA"/>
</dbReference>
<proteinExistence type="inferred from homology"/>
<reference evidence="9" key="1">
    <citation type="submission" date="2024-05" db="EMBL/GenBank/DDBJ databases">
        <title>Genome sequencing of novel strain.</title>
        <authorList>
            <person name="Ganbat D."/>
            <person name="Ganbat S."/>
            <person name="Lee S.-J."/>
        </authorList>
    </citation>
    <scope>NUCLEOTIDE SEQUENCE</scope>
    <source>
        <strain evidence="9">SMD15-11</strain>
    </source>
</reference>
<dbReference type="PROSITE" id="PS50928">
    <property type="entry name" value="ABC_TM1"/>
    <property type="match status" value="1"/>
</dbReference>
<dbReference type="RefSeq" id="WP_369600093.1">
    <property type="nucleotide sequence ID" value="NZ_CP154858.1"/>
</dbReference>
<dbReference type="AlphaFoldDB" id="A0AB39USN2"/>
<comment type="similarity">
    <text evidence="7">Belongs to the binding-protein-dependent transport system permease family.</text>
</comment>